<keyword evidence="2" id="KW-1185">Reference proteome</keyword>
<protein>
    <submittedName>
        <fullName evidence="3">Uncharacterized protein</fullName>
    </submittedName>
</protein>
<feature type="compositionally biased region" description="Basic residues" evidence="1">
    <location>
        <begin position="15"/>
        <end position="32"/>
    </location>
</feature>
<dbReference type="Proteomes" id="UP000887565">
    <property type="component" value="Unplaced"/>
</dbReference>
<dbReference type="WBParaSite" id="nRc.2.0.1.t16008-RA">
    <property type="protein sequence ID" value="nRc.2.0.1.t16008-RA"/>
    <property type="gene ID" value="nRc.2.0.1.g16008"/>
</dbReference>
<sequence length="69" mass="8268">MKVATKNRCPEKRNKERMKKKVGVKKLKTMKKSTKEEKKKRENRKNAKGAESHEVERGHRDITNMMIDW</sequence>
<name>A0A915IP92_ROMCU</name>
<organism evidence="2 3">
    <name type="scientific">Romanomermis culicivorax</name>
    <name type="common">Nematode worm</name>
    <dbReference type="NCBI Taxonomy" id="13658"/>
    <lineage>
        <taxon>Eukaryota</taxon>
        <taxon>Metazoa</taxon>
        <taxon>Ecdysozoa</taxon>
        <taxon>Nematoda</taxon>
        <taxon>Enoplea</taxon>
        <taxon>Dorylaimia</taxon>
        <taxon>Mermithida</taxon>
        <taxon>Mermithoidea</taxon>
        <taxon>Mermithidae</taxon>
        <taxon>Romanomermis</taxon>
    </lineage>
</organism>
<evidence type="ECO:0000313" key="3">
    <source>
        <dbReference type="WBParaSite" id="nRc.2.0.1.t16008-RA"/>
    </source>
</evidence>
<reference evidence="3" key="1">
    <citation type="submission" date="2022-11" db="UniProtKB">
        <authorList>
            <consortium name="WormBaseParasite"/>
        </authorList>
    </citation>
    <scope>IDENTIFICATION</scope>
</reference>
<accession>A0A915IP92</accession>
<proteinExistence type="predicted"/>
<feature type="region of interest" description="Disordered" evidence="1">
    <location>
        <begin position="1"/>
        <end position="69"/>
    </location>
</feature>
<dbReference type="AlphaFoldDB" id="A0A915IP92"/>
<evidence type="ECO:0000256" key="1">
    <source>
        <dbReference type="SAM" id="MobiDB-lite"/>
    </source>
</evidence>
<evidence type="ECO:0000313" key="2">
    <source>
        <dbReference type="Proteomes" id="UP000887565"/>
    </source>
</evidence>
<feature type="compositionally biased region" description="Basic and acidic residues" evidence="1">
    <location>
        <begin position="33"/>
        <end position="62"/>
    </location>
</feature>